<dbReference type="RefSeq" id="WP_013175024.1">
    <property type="nucleotide sequence ID" value="NC_014220.1"/>
</dbReference>
<dbReference type="InterPro" id="IPR001754">
    <property type="entry name" value="OMPdeCOase_dom"/>
</dbReference>
<feature type="active site" description="For OMPdecase activity" evidence="10">
    <location>
        <position position="66"/>
    </location>
</feature>
<feature type="active site" description="For OMPdecase activity" evidence="10">
    <location>
        <position position="61"/>
    </location>
</feature>
<dbReference type="Pfam" id="PF00215">
    <property type="entry name" value="OMPdecase"/>
    <property type="match status" value="1"/>
</dbReference>
<feature type="binding site" evidence="9">
    <location>
        <begin position="61"/>
        <end position="70"/>
    </location>
    <ligand>
        <name>substrate</name>
    </ligand>
</feature>
<dbReference type="EC" id="4.1.1.23" evidence="9"/>
<dbReference type="GO" id="GO:0006207">
    <property type="term" value="P:'de novo' pyrimidine nucleobase biosynthetic process"/>
    <property type="evidence" value="ECO:0007669"/>
    <property type="project" value="InterPro"/>
</dbReference>
<feature type="domain" description="Orotidine 5'-phosphate decarboxylase" evidence="13">
    <location>
        <begin position="6"/>
        <end position="232"/>
    </location>
</feature>
<reference evidence="15" key="1">
    <citation type="journal article" date="2010" name="Stand. Genomic Sci.">
        <title>Complete genome sequence of Syntrophothermus lipocalidus type strain (TGB-C1T).</title>
        <authorList>
            <consortium name="US DOE Joint Genome Institute (JGI-PGF)"/>
            <person name="Djao O."/>
            <person name="Zhang X."/>
            <person name="Lucas S."/>
            <person name="Lapidus A."/>
            <person name="Glavina Del Rio T."/>
            <person name="Nolan M."/>
            <person name="Tice H."/>
            <person name="Cheng J."/>
            <person name="Han C."/>
            <person name="Tapia R."/>
            <person name="Goodwin L."/>
            <person name="Pitluck S."/>
            <person name="Liolios K."/>
            <person name="Ivanova N."/>
            <person name="Mavromatis K."/>
            <person name="Mikhailova N."/>
            <person name="Ovchinnikova G."/>
            <person name="Pati A."/>
            <person name="Brambilla E."/>
            <person name="Chen A."/>
            <person name="Palaniappan K."/>
            <person name="Land M."/>
            <person name="Hauser L."/>
            <person name="Chang Y."/>
            <person name="Jeffries C."/>
            <person name="Rohde M."/>
            <person name="Sikorski J."/>
            <person name="Spring S."/>
            <person name="Goker M."/>
            <person name="Detter J."/>
            <person name="Woyke T."/>
            <person name="Bristow J."/>
            <person name="Eisen J."/>
            <person name="Markowitz V."/>
            <person name="Hugenholtz P."/>
            <person name="Kyrpides N."/>
            <person name="Klenk H."/>
        </authorList>
    </citation>
    <scope>NUCLEOTIDE SEQUENCE [LARGE SCALE GENOMIC DNA]</scope>
    <source>
        <strain evidence="15">DSM 12680 / TGB-C1</strain>
    </source>
</reference>
<sequence>MKPPERLIVALDVDTEEEALSLVDELRDVVGVFKIGMQLFDSAGPDIVRKITRAGGRVFVDLKFHDIPNTVSAAARIITRLGAYMFNVHVAGGREMMRQTAKATLEEAGCLGISPPRVLGVTVLTSISEQQLREDLKIQLGMEELVVEWALMARECGLSGVVASPHEIAAIREACGPGFLIVTPGVRPVWADKDDQQRITTPAQAIQLGADYIVIGRPILRGKNRREAAMRIIEELEASI</sequence>
<dbReference type="InterPro" id="IPR018089">
    <property type="entry name" value="OMPdecase_AS"/>
</dbReference>
<dbReference type="GO" id="GO:0044205">
    <property type="term" value="P:'de novo' UMP biosynthetic process"/>
    <property type="evidence" value="ECO:0007669"/>
    <property type="project" value="UniProtKB-UniRule"/>
</dbReference>
<keyword evidence="5 9" id="KW-0665">Pyrimidine biosynthesis</keyword>
<dbReference type="AlphaFoldDB" id="D7CLN7"/>
<dbReference type="SUPFAM" id="SSF51366">
    <property type="entry name" value="Ribulose-phoshate binding barrel"/>
    <property type="match status" value="1"/>
</dbReference>
<name>D7CLN7_SYNLT</name>
<comment type="catalytic activity">
    <reaction evidence="7 9 12">
        <text>orotidine 5'-phosphate + H(+) = UMP + CO2</text>
        <dbReference type="Rhea" id="RHEA:11596"/>
        <dbReference type="ChEBI" id="CHEBI:15378"/>
        <dbReference type="ChEBI" id="CHEBI:16526"/>
        <dbReference type="ChEBI" id="CHEBI:57538"/>
        <dbReference type="ChEBI" id="CHEBI:57865"/>
        <dbReference type="EC" id="4.1.1.23"/>
    </reaction>
</comment>
<dbReference type="UniPathway" id="UPA00070">
    <property type="reaction ID" value="UER00120"/>
</dbReference>
<dbReference type="HOGENOM" id="CLU_067069_1_0_9"/>
<dbReference type="NCBIfam" id="NF001273">
    <property type="entry name" value="PRK00230.1"/>
    <property type="match status" value="1"/>
</dbReference>
<dbReference type="PANTHER" id="PTHR32119">
    <property type="entry name" value="OROTIDINE 5'-PHOSPHATE DECARBOXYLASE"/>
    <property type="match status" value="1"/>
</dbReference>
<evidence type="ECO:0000313" key="15">
    <source>
        <dbReference type="Proteomes" id="UP000000378"/>
    </source>
</evidence>
<comment type="function">
    <text evidence="1 9">Catalyzes the decarboxylation of orotidine 5'-monophosphate (OMP) to uridine 5'-monophosphate (UMP).</text>
</comment>
<feature type="binding site" evidence="9 11">
    <location>
        <position position="196"/>
    </location>
    <ligand>
        <name>substrate</name>
    </ligand>
</feature>
<dbReference type="EMBL" id="CP002048">
    <property type="protein sequence ID" value="ADI01622.1"/>
    <property type="molecule type" value="Genomic_DNA"/>
</dbReference>
<evidence type="ECO:0000256" key="6">
    <source>
        <dbReference type="ARBA" id="ARBA00023239"/>
    </source>
</evidence>
<dbReference type="InterPro" id="IPR047596">
    <property type="entry name" value="OMPdecase_bac"/>
</dbReference>
<evidence type="ECO:0000256" key="1">
    <source>
        <dbReference type="ARBA" id="ARBA00002356"/>
    </source>
</evidence>
<keyword evidence="6 9" id="KW-0456">Lyase</keyword>
<dbReference type="PROSITE" id="PS00156">
    <property type="entry name" value="OMPDECASE"/>
    <property type="match status" value="1"/>
</dbReference>
<evidence type="ECO:0000256" key="7">
    <source>
        <dbReference type="ARBA" id="ARBA00049157"/>
    </source>
</evidence>
<evidence type="ECO:0000256" key="9">
    <source>
        <dbReference type="HAMAP-Rule" id="MF_01200"/>
    </source>
</evidence>
<evidence type="ECO:0000256" key="4">
    <source>
        <dbReference type="ARBA" id="ARBA00022793"/>
    </source>
</evidence>
<evidence type="ECO:0000259" key="13">
    <source>
        <dbReference type="SMART" id="SM00934"/>
    </source>
</evidence>
<keyword evidence="15" id="KW-1185">Reference proteome</keyword>
<accession>D7CLN7</accession>
<dbReference type="InterPro" id="IPR011060">
    <property type="entry name" value="RibuloseP-bd_barrel"/>
</dbReference>
<dbReference type="STRING" id="643648.Slip_0842"/>
<feature type="binding site" evidence="9 11">
    <location>
        <position position="12"/>
    </location>
    <ligand>
        <name>substrate</name>
    </ligand>
</feature>
<dbReference type="PANTHER" id="PTHR32119:SF2">
    <property type="entry name" value="OROTIDINE 5'-PHOSPHATE DECARBOXYLASE"/>
    <property type="match status" value="1"/>
</dbReference>
<dbReference type="eggNOG" id="COG0284">
    <property type="taxonomic scope" value="Bacteria"/>
</dbReference>
<dbReference type="KEGG" id="slp:Slip_0842"/>
<keyword evidence="4 9" id="KW-0210">Decarboxylase</keyword>
<dbReference type="GO" id="GO:0004590">
    <property type="term" value="F:orotidine-5'-phosphate decarboxylase activity"/>
    <property type="evidence" value="ECO:0007669"/>
    <property type="project" value="UniProtKB-UniRule"/>
</dbReference>
<comment type="subunit">
    <text evidence="3 9">Homodimer.</text>
</comment>
<evidence type="ECO:0000313" key="14">
    <source>
        <dbReference type="EMBL" id="ADI01622.1"/>
    </source>
</evidence>
<gene>
    <name evidence="9" type="primary">pyrF</name>
    <name evidence="14" type="ordered locus">Slip_0842</name>
</gene>
<feature type="binding site" evidence="9 11">
    <location>
        <position position="125"/>
    </location>
    <ligand>
        <name>substrate</name>
    </ligand>
</feature>
<proteinExistence type="inferred from homology"/>
<organism evidence="14 15">
    <name type="scientific">Syntrophothermus lipocalidus (strain DSM 12680 / TGB-C1)</name>
    <dbReference type="NCBI Taxonomy" id="643648"/>
    <lineage>
        <taxon>Bacteria</taxon>
        <taxon>Bacillati</taxon>
        <taxon>Bacillota</taxon>
        <taxon>Clostridia</taxon>
        <taxon>Eubacteriales</taxon>
        <taxon>Syntrophomonadaceae</taxon>
        <taxon>Syntrophothermus</taxon>
    </lineage>
</organism>
<feature type="active site" description="Proton donor" evidence="9">
    <location>
        <position position="63"/>
    </location>
</feature>
<dbReference type="InterPro" id="IPR014732">
    <property type="entry name" value="OMPdecase"/>
</dbReference>
<dbReference type="OrthoDB" id="9806203at2"/>
<feature type="binding site" evidence="9 11">
    <location>
        <position position="217"/>
    </location>
    <ligand>
        <name>substrate</name>
    </ligand>
</feature>
<protein>
    <recommendedName>
        <fullName evidence="9">Orotidine 5'-phosphate decarboxylase</fullName>
        <ecNumber evidence="9">4.1.1.23</ecNumber>
    </recommendedName>
    <alternativeName>
        <fullName evidence="9">OMP decarboxylase</fullName>
        <shortName evidence="9">OMPDCase</shortName>
        <shortName evidence="9">OMPdecase</shortName>
    </alternativeName>
</protein>
<comment type="pathway">
    <text evidence="2 9 12">Pyrimidine metabolism; UMP biosynthesis via de novo pathway; UMP from orotate: step 2/2.</text>
</comment>
<dbReference type="HAMAP" id="MF_01200_B">
    <property type="entry name" value="OMPdecase_type1_B"/>
    <property type="match status" value="1"/>
</dbReference>
<feature type="binding site" evidence="9 11">
    <location>
        <position position="216"/>
    </location>
    <ligand>
        <name>substrate</name>
    </ligand>
</feature>
<feature type="active site" description="For OMPdecase activity" evidence="10">
    <location>
        <position position="63"/>
    </location>
</feature>
<dbReference type="InterPro" id="IPR013785">
    <property type="entry name" value="Aldolase_TIM"/>
</dbReference>
<evidence type="ECO:0000256" key="11">
    <source>
        <dbReference type="PIRSR" id="PIRSR614732-2"/>
    </source>
</evidence>
<dbReference type="Proteomes" id="UP000000378">
    <property type="component" value="Chromosome"/>
</dbReference>
<evidence type="ECO:0000256" key="8">
    <source>
        <dbReference type="ARBA" id="ARBA00061012"/>
    </source>
</evidence>
<reference evidence="14 15" key="2">
    <citation type="journal article" date="2010" name="Stand. Genomic Sci.">
        <title>Complete genome sequence of Syntrophothermus lipocalidus type strain (TGB-C1).</title>
        <authorList>
            <person name="Djao O.D."/>
            <person name="Zhang X."/>
            <person name="Lucas S."/>
            <person name="Lapidus A."/>
            <person name="Del Rio T.G."/>
            <person name="Nolan M."/>
            <person name="Tice H."/>
            <person name="Cheng J.F."/>
            <person name="Han C."/>
            <person name="Tapia R."/>
            <person name="Goodwin L."/>
            <person name="Pitluck S."/>
            <person name="Liolios K."/>
            <person name="Ivanova N."/>
            <person name="Mavromatis K."/>
            <person name="Mikhailova N."/>
            <person name="Ovchinnikova G."/>
            <person name="Pati A."/>
            <person name="Brambilla E."/>
            <person name="Chen A."/>
            <person name="Palaniappan K."/>
            <person name="Land M."/>
            <person name="Hauser L."/>
            <person name="Chang Y.J."/>
            <person name="Jeffries C.D."/>
            <person name="Rohde M."/>
            <person name="Sikorski J."/>
            <person name="Spring S."/>
            <person name="Goker M."/>
            <person name="Detter J.C."/>
            <person name="Woyke T."/>
            <person name="Bristow J."/>
            <person name="Eisen J.A."/>
            <person name="Markowitz V."/>
            <person name="Hugenholtz P."/>
            <person name="Kyrpides N.C."/>
            <person name="Klenk H.P."/>
        </authorList>
    </citation>
    <scope>NUCLEOTIDE SEQUENCE [LARGE SCALE GENOMIC DNA]</scope>
    <source>
        <strain evidence="15">DSM 12680 / TGB-C1</strain>
    </source>
</reference>
<feature type="binding site" evidence="9 11">
    <location>
        <position position="187"/>
    </location>
    <ligand>
        <name>substrate</name>
    </ligand>
</feature>
<dbReference type="CDD" id="cd04725">
    <property type="entry name" value="OMP_decarboxylase_like"/>
    <property type="match status" value="1"/>
</dbReference>
<dbReference type="Gene3D" id="3.20.20.70">
    <property type="entry name" value="Aldolase class I"/>
    <property type="match status" value="1"/>
</dbReference>
<evidence type="ECO:0000256" key="3">
    <source>
        <dbReference type="ARBA" id="ARBA00011738"/>
    </source>
</evidence>
<dbReference type="SMART" id="SM00934">
    <property type="entry name" value="OMPdecase"/>
    <property type="match status" value="1"/>
</dbReference>
<dbReference type="NCBIfam" id="TIGR01740">
    <property type="entry name" value="pyrF"/>
    <property type="match status" value="1"/>
</dbReference>
<evidence type="ECO:0000256" key="10">
    <source>
        <dbReference type="PIRSR" id="PIRSR614732-1"/>
    </source>
</evidence>
<feature type="binding site" evidence="9 11">
    <location>
        <position position="34"/>
    </location>
    <ligand>
        <name>substrate</name>
    </ligand>
</feature>
<dbReference type="FunFam" id="3.20.20.70:FF:000015">
    <property type="entry name" value="Orotidine 5'-phosphate decarboxylase"/>
    <property type="match status" value="1"/>
</dbReference>
<evidence type="ECO:0000256" key="2">
    <source>
        <dbReference type="ARBA" id="ARBA00004861"/>
    </source>
</evidence>
<dbReference type="GO" id="GO:0005829">
    <property type="term" value="C:cytosol"/>
    <property type="evidence" value="ECO:0007669"/>
    <property type="project" value="TreeGrafter"/>
</dbReference>
<comment type="similarity">
    <text evidence="8 9">Belongs to the OMP decarboxylase family. Type 1 subfamily.</text>
</comment>
<evidence type="ECO:0000256" key="12">
    <source>
        <dbReference type="RuleBase" id="RU000512"/>
    </source>
</evidence>
<evidence type="ECO:0000256" key="5">
    <source>
        <dbReference type="ARBA" id="ARBA00022975"/>
    </source>
</evidence>